<dbReference type="SUPFAM" id="SSF51206">
    <property type="entry name" value="cAMP-binding domain-like"/>
    <property type="match status" value="1"/>
</dbReference>
<gene>
    <name evidence="2" type="ORF">Gocc_1411</name>
</gene>
<dbReference type="GO" id="GO:0004862">
    <property type="term" value="F:cAMP-dependent protein kinase inhibitor activity"/>
    <property type="evidence" value="ECO:0007669"/>
    <property type="project" value="TreeGrafter"/>
</dbReference>
<dbReference type="PANTHER" id="PTHR11635">
    <property type="entry name" value="CAMP-DEPENDENT PROTEIN KINASE REGULATORY CHAIN"/>
    <property type="match status" value="1"/>
</dbReference>
<dbReference type="CDD" id="cd00038">
    <property type="entry name" value="CAP_ED"/>
    <property type="match status" value="1"/>
</dbReference>
<dbReference type="InterPro" id="IPR018490">
    <property type="entry name" value="cNMP-bd_dom_sf"/>
</dbReference>
<dbReference type="GO" id="GO:0005829">
    <property type="term" value="C:cytosol"/>
    <property type="evidence" value="ECO:0007669"/>
    <property type="project" value="TreeGrafter"/>
</dbReference>
<dbReference type="GO" id="GO:0030552">
    <property type="term" value="F:cAMP binding"/>
    <property type="evidence" value="ECO:0007669"/>
    <property type="project" value="TreeGrafter"/>
</dbReference>
<dbReference type="PANTHER" id="PTHR11635:SF152">
    <property type="entry name" value="CAMP-DEPENDENT PROTEIN KINASE TYPE I REGULATORY SUBUNIT-RELATED"/>
    <property type="match status" value="1"/>
</dbReference>
<dbReference type="Gene3D" id="2.60.120.10">
    <property type="entry name" value="Jelly Rolls"/>
    <property type="match status" value="1"/>
</dbReference>
<dbReference type="GO" id="GO:0005952">
    <property type="term" value="C:cAMP-dependent protein kinase complex"/>
    <property type="evidence" value="ECO:0007669"/>
    <property type="project" value="InterPro"/>
</dbReference>
<dbReference type="InterPro" id="IPR000595">
    <property type="entry name" value="cNMP-bd_dom"/>
</dbReference>
<protein>
    <submittedName>
        <fullName evidence="2">Cyclic nucleotide-binding domain</fullName>
    </submittedName>
</protein>
<dbReference type="EMBL" id="QQZY01000003">
    <property type="protein sequence ID" value="RDI74522.1"/>
    <property type="molecule type" value="Genomic_DNA"/>
</dbReference>
<keyword evidence="3" id="KW-1185">Reference proteome</keyword>
<name>A0A7M2YWL0_9ACTN</name>
<evidence type="ECO:0000313" key="3">
    <source>
        <dbReference type="Proteomes" id="UP000254134"/>
    </source>
</evidence>
<feature type="domain" description="Cyclic nucleotide-binding" evidence="1">
    <location>
        <begin position="18"/>
        <end position="119"/>
    </location>
</feature>
<sequence length="125" mass="13161">MSPRHVPASVTELQRIGLFGSLPGETLTALAQRMERHEIPAGGPIVSEGATSDRFLVLLSGLAGVWQDGSGARGVIRPGECFGEVAPALRIPRTATVTAMTACVVASCDRATFDELLRPLFTDDA</sequence>
<dbReference type="AlphaFoldDB" id="A0A7M2YWL0"/>
<dbReference type="SMART" id="SM00100">
    <property type="entry name" value="cNMP"/>
    <property type="match status" value="1"/>
</dbReference>
<organism evidence="2 3">
    <name type="scientific">Gaiella occulta</name>
    <dbReference type="NCBI Taxonomy" id="1002870"/>
    <lineage>
        <taxon>Bacteria</taxon>
        <taxon>Bacillati</taxon>
        <taxon>Actinomycetota</taxon>
        <taxon>Thermoleophilia</taxon>
        <taxon>Gaiellales</taxon>
        <taxon>Gaiellaceae</taxon>
        <taxon>Gaiella</taxon>
    </lineage>
</organism>
<dbReference type="PROSITE" id="PS50042">
    <property type="entry name" value="CNMP_BINDING_3"/>
    <property type="match status" value="1"/>
</dbReference>
<dbReference type="InterPro" id="IPR050503">
    <property type="entry name" value="cAMP-dep_PK_reg_su-like"/>
</dbReference>
<reference evidence="2 3" key="1">
    <citation type="submission" date="2018-07" db="EMBL/GenBank/DDBJ databases">
        <title>High-quality-draft genome sequence of Gaiella occulta.</title>
        <authorList>
            <person name="Severino R."/>
            <person name="Froufe H.J.C."/>
            <person name="Rainey F.A."/>
            <person name="Barroso C."/>
            <person name="Albuquerque L."/>
            <person name="Lobo-Da-Cunha A."/>
            <person name="Da Costa M.S."/>
            <person name="Egas C."/>
        </authorList>
    </citation>
    <scope>NUCLEOTIDE SEQUENCE [LARGE SCALE GENOMIC DNA]</scope>
    <source>
        <strain evidence="2 3">F2-233</strain>
    </source>
</reference>
<evidence type="ECO:0000313" key="2">
    <source>
        <dbReference type="EMBL" id="RDI74522.1"/>
    </source>
</evidence>
<evidence type="ECO:0000259" key="1">
    <source>
        <dbReference type="PROSITE" id="PS50042"/>
    </source>
</evidence>
<comment type="caution">
    <text evidence="2">The sequence shown here is derived from an EMBL/GenBank/DDBJ whole genome shotgun (WGS) entry which is preliminary data.</text>
</comment>
<proteinExistence type="predicted"/>
<dbReference type="Pfam" id="PF00027">
    <property type="entry name" value="cNMP_binding"/>
    <property type="match status" value="1"/>
</dbReference>
<dbReference type="RefSeq" id="WP_181813449.1">
    <property type="nucleotide sequence ID" value="NZ_QQZY01000003.1"/>
</dbReference>
<dbReference type="Proteomes" id="UP000254134">
    <property type="component" value="Unassembled WGS sequence"/>
</dbReference>
<reference evidence="3" key="2">
    <citation type="journal article" date="2019" name="MicrobiologyOpen">
        <title>High-quality draft genome sequence of Gaiella occulta isolated from a 150 meter deep mineral water borehole and comparison with the genome sequences of other deep-branching lineages of the phylum Actinobacteria.</title>
        <authorList>
            <person name="Severino R."/>
            <person name="Froufe H.J.C."/>
            <person name="Barroso C."/>
            <person name="Albuquerque L."/>
            <person name="Lobo-da-Cunha A."/>
            <person name="da Costa M.S."/>
            <person name="Egas C."/>
        </authorList>
    </citation>
    <scope>NUCLEOTIDE SEQUENCE [LARGE SCALE GENOMIC DNA]</scope>
    <source>
        <strain evidence="3">F2-233</strain>
    </source>
</reference>
<accession>A0A7M2YWL0</accession>
<dbReference type="GO" id="GO:0034236">
    <property type="term" value="F:protein kinase A catalytic subunit binding"/>
    <property type="evidence" value="ECO:0007669"/>
    <property type="project" value="TreeGrafter"/>
</dbReference>
<dbReference type="InterPro" id="IPR014710">
    <property type="entry name" value="RmlC-like_jellyroll"/>
</dbReference>